<evidence type="ECO:0000313" key="2">
    <source>
        <dbReference type="EMBL" id="KAF2213135.1"/>
    </source>
</evidence>
<evidence type="ECO:0000313" key="3">
    <source>
        <dbReference type="Proteomes" id="UP000799539"/>
    </source>
</evidence>
<dbReference type="Proteomes" id="UP000799539">
    <property type="component" value="Unassembled WGS sequence"/>
</dbReference>
<feature type="region of interest" description="Disordered" evidence="1">
    <location>
        <begin position="125"/>
        <end position="153"/>
    </location>
</feature>
<proteinExistence type="predicted"/>
<dbReference type="EMBL" id="ML992671">
    <property type="protein sequence ID" value="KAF2213135.1"/>
    <property type="molecule type" value="Genomic_DNA"/>
</dbReference>
<accession>A0A6A6FI74</accession>
<keyword evidence="3" id="KW-1185">Reference proteome</keyword>
<reference evidence="2" key="1">
    <citation type="journal article" date="2020" name="Stud. Mycol.">
        <title>101 Dothideomycetes genomes: a test case for predicting lifestyles and emergence of pathogens.</title>
        <authorList>
            <person name="Haridas S."/>
            <person name="Albert R."/>
            <person name="Binder M."/>
            <person name="Bloem J."/>
            <person name="Labutti K."/>
            <person name="Salamov A."/>
            <person name="Andreopoulos B."/>
            <person name="Baker S."/>
            <person name="Barry K."/>
            <person name="Bills G."/>
            <person name="Bluhm B."/>
            <person name="Cannon C."/>
            <person name="Castanera R."/>
            <person name="Culley D."/>
            <person name="Daum C."/>
            <person name="Ezra D."/>
            <person name="Gonzalez J."/>
            <person name="Henrissat B."/>
            <person name="Kuo A."/>
            <person name="Liang C."/>
            <person name="Lipzen A."/>
            <person name="Lutzoni F."/>
            <person name="Magnuson J."/>
            <person name="Mondo S."/>
            <person name="Nolan M."/>
            <person name="Ohm R."/>
            <person name="Pangilinan J."/>
            <person name="Park H.-J."/>
            <person name="Ramirez L."/>
            <person name="Alfaro M."/>
            <person name="Sun H."/>
            <person name="Tritt A."/>
            <person name="Yoshinaga Y."/>
            <person name="Zwiers L.-H."/>
            <person name="Turgeon B."/>
            <person name="Goodwin S."/>
            <person name="Spatafora J."/>
            <person name="Crous P."/>
            <person name="Grigoriev I."/>
        </authorList>
    </citation>
    <scope>NUCLEOTIDE SEQUENCE</scope>
    <source>
        <strain evidence="2">SCOH1-5</strain>
    </source>
</reference>
<protein>
    <submittedName>
        <fullName evidence="2">Uncharacterized protein</fullName>
    </submittedName>
</protein>
<dbReference type="AlphaFoldDB" id="A0A6A6FI74"/>
<organism evidence="2 3">
    <name type="scientific">Cercospora zeae-maydis SCOH1-5</name>
    <dbReference type="NCBI Taxonomy" id="717836"/>
    <lineage>
        <taxon>Eukaryota</taxon>
        <taxon>Fungi</taxon>
        <taxon>Dikarya</taxon>
        <taxon>Ascomycota</taxon>
        <taxon>Pezizomycotina</taxon>
        <taxon>Dothideomycetes</taxon>
        <taxon>Dothideomycetidae</taxon>
        <taxon>Mycosphaerellales</taxon>
        <taxon>Mycosphaerellaceae</taxon>
        <taxon>Cercospora</taxon>
    </lineage>
</organism>
<gene>
    <name evidence="2" type="ORF">CERZMDRAFT_84031</name>
</gene>
<name>A0A6A6FI74_9PEZI</name>
<sequence>MVRSLTPMERTEAFTPNDLPAGFFTQESTIGVQSPLRSGTLAPTITIEHYEDALRFAARHTIEELVDLLATARPFIMADRERVSTRLTDAMDFVAQAHDVPRAVVRRQFDAAQIHFGVEKRKEMLGARRQKERRDSSGSLAPSSGDAAAAVPSSGKAVQDLKEMLLLREAELAASILVGLSNRAWWEGTGVKECEDSLGA</sequence>
<dbReference type="OrthoDB" id="3648444at2759"/>
<evidence type="ECO:0000256" key="1">
    <source>
        <dbReference type="SAM" id="MobiDB-lite"/>
    </source>
</evidence>